<keyword evidence="2" id="KW-0472">Membrane</keyword>
<reference evidence="3 4" key="1">
    <citation type="submission" date="2020-08" db="EMBL/GenBank/DDBJ databases">
        <title>Plant Genome Project.</title>
        <authorList>
            <person name="Zhang R.-G."/>
        </authorList>
    </citation>
    <scope>NUCLEOTIDE SEQUENCE [LARGE SCALE GENOMIC DNA]</scope>
    <source>
        <tissue evidence="3">Rhizome</tissue>
    </source>
</reference>
<evidence type="ECO:0000256" key="2">
    <source>
        <dbReference type="SAM" id="Phobius"/>
    </source>
</evidence>
<proteinExistence type="predicted"/>
<evidence type="ECO:0000313" key="4">
    <source>
        <dbReference type="Proteomes" id="UP000734854"/>
    </source>
</evidence>
<evidence type="ECO:0000313" key="3">
    <source>
        <dbReference type="EMBL" id="KAG6487073.1"/>
    </source>
</evidence>
<gene>
    <name evidence="3" type="ORF">ZIOFF_055655</name>
</gene>
<dbReference type="EMBL" id="JACMSC010000015">
    <property type="protein sequence ID" value="KAG6487073.1"/>
    <property type="molecule type" value="Genomic_DNA"/>
</dbReference>
<evidence type="ECO:0000256" key="1">
    <source>
        <dbReference type="SAM" id="MobiDB-lite"/>
    </source>
</evidence>
<organism evidence="3 4">
    <name type="scientific">Zingiber officinale</name>
    <name type="common">Ginger</name>
    <name type="synonym">Amomum zingiber</name>
    <dbReference type="NCBI Taxonomy" id="94328"/>
    <lineage>
        <taxon>Eukaryota</taxon>
        <taxon>Viridiplantae</taxon>
        <taxon>Streptophyta</taxon>
        <taxon>Embryophyta</taxon>
        <taxon>Tracheophyta</taxon>
        <taxon>Spermatophyta</taxon>
        <taxon>Magnoliopsida</taxon>
        <taxon>Liliopsida</taxon>
        <taxon>Zingiberales</taxon>
        <taxon>Zingiberaceae</taxon>
        <taxon>Zingiber</taxon>
    </lineage>
</organism>
<feature type="transmembrane region" description="Helical" evidence="2">
    <location>
        <begin position="31"/>
        <end position="55"/>
    </location>
</feature>
<accession>A0A8J5FJI2</accession>
<dbReference type="PANTHER" id="PTHR33429">
    <property type="entry name" value="OS02G0708000 PROTEIN-RELATED"/>
    <property type="match status" value="1"/>
</dbReference>
<protein>
    <submittedName>
        <fullName evidence="3">Uncharacterized protein</fullName>
    </submittedName>
</protein>
<dbReference type="OrthoDB" id="1934079at2759"/>
<feature type="region of interest" description="Disordered" evidence="1">
    <location>
        <begin position="1"/>
        <end position="21"/>
    </location>
</feature>
<dbReference type="Proteomes" id="UP000734854">
    <property type="component" value="Unassembled WGS sequence"/>
</dbReference>
<feature type="region of interest" description="Disordered" evidence="1">
    <location>
        <begin position="83"/>
        <end position="117"/>
    </location>
</feature>
<sequence>MSLPLDQQQQPPPAYRGAATPGGCGGGDGSIGLVIGVLAVIAALGVVACVAGRLCSGRSILGYGRYDLHGWIERKCATCVGGRPDSARRQSAHGAGRTEEEKPAAGRPEITEAVAEH</sequence>
<keyword evidence="2" id="KW-0812">Transmembrane</keyword>
<keyword evidence="4" id="KW-1185">Reference proteome</keyword>
<comment type="caution">
    <text evidence="3">The sequence shown here is derived from an EMBL/GenBank/DDBJ whole genome shotgun (WGS) entry which is preliminary data.</text>
</comment>
<keyword evidence="2" id="KW-1133">Transmembrane helix</keyword>
<dbReference type="AlphaFoldDB" id="A0A8J5FJI2"/>
<name>A0A8J5FJI2_ZINOF</name>
<dbReference type="PANTHER" id="PTHR33429:SF2">
    <property type="entry name" value="OS01G0888850 PROTEIN"/>
    <property type="match status" value="1"/>
</dbReference>